<comment type="caution">
    <text evidence="2">The sequence shown here is derived from an EMBL/GenBank/DDBJ whole genome shotgun (WGS) entry which is preliminary data.</text>
</comment>
<dbReference type="EMBL" id="JAEUGD010000066">
    <property type="protein sequence ID" value="MBL6448834.1"/>
    <property type="molecule type" value="Genomic_DNA"/>
</dbReference>
<evidence type="ECO:0000313" key="3">
    <source>
        <dbReference type="Proteomes" id="UP000614216"/>
    </source>
</evidence>
<evidence type="ECO:0000259" key="1">
    <source>
        <dbReference type="PROSITE" id="PS51782"/>
    </source>
</evidence>
<dbReference type="Pfam" id="PF07608">
    <property type="entry name" value="DUF1571"/>
    <property type="match status" value="2"/>
</dbReference>
<dbReference type="InterPro" id="IPR018392">
    <property type="entry name" value="LysM"/>
</dbReference>
<dbReference type="CDD" id="cd00118">
    <property type="entry name" value="LysM"/>
    <property type="match status" value="1"/>
</dbReference>
<dbReference type="AlphaFoldDB" id="A0A937KDU6"/>
<evidence type="ECO:0000313" key="2">
    <source>
        <dbReference type="EMBL" id="MBL6448834.1"/>
    </source>
</evidence>
<organism evidence="2 3">
    <name type="scientific">Fulvivirga marina</name>
    <dbReference type="NCBI Taxonomy" id="2494733"/>
    <lineage>
        <taxon>Bacteria</taxon>
        <taxon>Pseudomonadati</taxon>
        <taxon>Bacteroidota</taxon>
        <taxon>Cytophagia</taxon>
        <taxon>Cytophagales</taxon>
        <taxon>Fulvivirgaceae</taxon>
        <taxon>Fulvivirga</taxon>
    </lineage>
</organism>
<proteinExistence type="predicted"/>
<dbReference type="Proteomes" id="UP000614216">
    <property type="component" value="Unassembled WGS sequence"/>
</dbReference>
<dbReference type="SMART" id="SM00257">
    <property type="entry name" value="LysM"/>
    <property type="match status" value="1"/>
</dbReference>
<dbReference type="InterPro" id="IPR036779">
    <property type="entry name" value="LysM_dom_sf"/>
</dbReference>
<dbReference type="PROSITE" id="PS51782">
    <property type="entry name" value="LYSM"/>
    <property type="match status" value="1"/>
</dbReference>
<sequence length="286" mass="33305">MIYVINNFNLTLCGIFFLIFSFFISNGQTLSGPEVTQKMFAATKDIKTLIYRMKKIERIKGEMTTQVSFVKLIREPFKVYTKQEYPNDGLEVLFKEGDNSALINPNGFPWLNLKLDPHGNRMRKEQHHTIHNAGYDHVVSILEHLFTKYNAEIHSLTSLESTIWNSKPCWKVEFQNPNFKYSKYTVGPNETVNSIADKYKLSSYMILEVNKSINDYDDITEGQIITIPNDYSPKMSLMIDKEIMVPLVMKVYDDKGLYEHYEFSDIKINPTITDAEFTEEYPDYGF</sequence>
<reference evidence="2" key="1">
    <citation type="submission" date="2021-01" db="EMBL/GenBank/DDBJ databases">
        <title>Fulvivirga kasyanovii gen. nov., sp nov., a novel member of the phylum Bacteroidetes isolated from seawater in a mussel farm.</title>
        <authorList>
            <person name="Zhao L.-H."/>
            <person name="Wang Z.-J."/>
        </authorList>
    </citation>
    <scope>NUCLEOTIDE SEQUENCE</scope>
    <source>
        <strain evidence="2">29W222</strain>
    </source>
</reference>
<gene>
    <name evidence="2" type="ORF">JMN32_21155</name>
</gene>
<accession>A0A937KDU6</accession>
<protein>
    <submittedName>
        <fullName evidence="2">DUF1571 domain-containing protein</fullName>
    </submittedName>
</protein>
<dbReference type="Gene3D" id="3.10.350.10">
    <property type="entry name" value="LysM domain"/>
    <property type="match status" value="1"/>
</dbReference>
<feature type="domain" description="LysM" evidence="1">
    <location>
        <begin position="182"/>
        <end position="227"/>
    </location>
</feature>
<dbReference type="InterPro" id="IPR011465">
    <property type="entry name" value="DUF1571"/>
</dbReference>
<name>A0A937KDU6_9BACT</name>
<dbReference type="Pfam" id="PF01476">
    <property type="entry name" value="LysM"/>
    <property type="match status" value="1"/>
</dbReference>
<dbReference type="SUPFAM" id="SSF54106">
    <property type="entry name" value="LysM domain"/>
    <property type="match status" value="1"/>
</dbReference>
<keyword evidence="3" id="KW-1185">Reference proteome</keyword>